<gene>
    <name evidence="1" type="ORF">ACFONL_18320</name>
</gene>
<proteinExistence type="predicted"/>
<protein>
    <submittedName>
        <fullName evidence="1">Uncharacterized protein</fullName>
    </submittedName>
</protein>
<reference evidence="2" key="1">
    <citation type="journal article" date="2019" name="Int. J. Syst. Evol. Microbiol.">
        <title>The Global Catalogue of Microorganisms (GCM) 10K type strain sequencing project: providing services to taxonomists for standard genome sequencing and annotation.</title>
        <authorList>
            <consortium name="The Broad Institute Genomics Platform"/>
            <consortium name="The Broad Institute Genome Sequencing Center for Infectious Disease"/>
            <person name="Wu L."/>
            <person name="Ma J."/>
        </authorList>
    </citation>
    <scope>NUCLEOTIDE SEQUENCE [LARGE SCALE GENOMIC DNA]</scope>
    <source>
        <strain evidence="2">KCTC 42282</strain>
    </source>
</reference>
<dbReference type="Proteomes" id="UP001595704">
    <property type="component" value="Unassembled WGS sequence"/>
</dbReference>
<name>A0ABV7UMG6_9HYPH</name>
<sequence length="154" mass="15990">GISPLYLEPGSNAAGLFYVFTGQLTNCANNANRATGGASGTGFKGPWQRLGSTTGGRTRCLSHGVGQPSVISTPAIRRLNPPASNWPPALYAALSLPAGGEPLAWLPGATCADARARFFLYAIVQRGLRTPADTTPLIIAPSSSRALNHSTRSE</sequence>
<feature type="non-terminal residue" evidence="1">
    <location>
        <position position="1"/>
    </location>
</feature>
<evidence type="ECO:0000313" key="1">
    <source>
        <dbReference type="EMBL" id="MFC3639302.1"/>
    </source>
</evidence>
<organism evidence="1 2">
    <name type="scientific">Camelimonas fluminis</name>
    <dbReference type="NCBI Taxonomy" id="1576911"/>
    <lineage>
        <taxon>Bacteria</taxon>
        <taxon>Pseudomonadati</taxon>
        <taxon>Pseudomonadota</taxon>
        <taxon>Alphaproteobacteria</taxon>
        <taxon>Hyphomicrobiales</taxon>
        <taxon>Chelatococcaceae</taxon>
        <taxon>Camelimonas</taxon>
    </lineage>
</organism>
<keyword evidence="2" id="KW-1185">Reference proteome</keyword>
<accession>A0ABV7UMG6</accession>
<dbReference type="EMBL" id="JBHRYC010000087">
    <property type="protein sequence ID" value="MFC3639302.1"/>
    <property type="molecule type" value="Genomic_DNA"/>
</dbReference>
<evidence type="ECO:0000313" key="2">
    <source>
        <dbReference type="Proteomes" id="UP001595704"/>
    </source>
</evidence>
<comment type="caution">
    <text evidence="1">The sequence shown here is derived from an EMBL/GenBank/DDBJ whole genome shotgun (WGS) entry which is preliminary data.</text>
</comment>
<dbReference type="RefSeq" id="WP_376853167.1">
    <property type="nucleotide sequence ID" value="NZ_JBHRYC010000087.1"/>
</dbReference>